<organism evidence="1 2">
    <name type="scientific">Kibdelosporangium phytohabitans</name>
    <dbReference type="NCBI Taxonomy" id="860235"/>
    <lineage>
        <taxon>Bacteria</taxon>
        <taxon>Bacillati</taxon>
        <taxon>Actinomycetota</taxon>
        <taxon>Actinomycetes</taxon>
        <taxon>Pseudonocardiales</taxon>
        <taxon>Pseudonocardiaceae</taxon>
        <taxon>Kibdelosporangium</taxon>
    </lineage>
</organism>
<dbReference type="Proteomes" id="UP000063699">
    <property type="component" value="Chromosome"/>
</dbReference>
<accession>A0A0N9HL70</accession>
<evidence type="ECO:0000313" key="2">
    <source>
        <dbReference type="Proteomes" id="UP000063699"/>
    </source>
</evidence>
<sequence length="160" mass="18082">MSEDVTALLGKLTELTGSMVDTIGQLDTATADRQRRKTCRNADAIARQFKRLEQMAEHISRMQFCDIYSFDHNSSVYLHPQAMGLIEWFYVLTEPRVSTRITTQVLSDKPSAHVWVNGELDGERMHVWCGFDSPEAVAMIEACSAPSVHLLRRLQIVGAR</sequence>
<dbReference type="AlphaFoldDB" id="A0A0N9HL70"/>
<evidence type="ECO:0000313" key="1">
    <source>
        <dbReference type="EMBL" id="ALG06817.1"/>
    </source>
</evidence>
<dbReference type="EMBL" id="CP012752">
    <property type="protein sequence ID" value="ALG06817.1"/>
    <property type="molecule type" value="Genomic_DNA"/>
</dbReference>
<dbReference type="OrthoDB" id="9903949at2"/>
<dbReference type="STRING" id="860235.AOZ06_07645"/>
<reference evidence="1 2" key="1">
    <citation type="submission" date="2015-07" db="EMBL/GenBank/DDBJ databases">
        <title>Genome sequencing of Kibdelosporangium phytohabitans.</title>
        <authorList>
            <person name="Qin S."/>
            <person name="Xing K."/>
        </authorList>
    </citation>
    <scope>NUCLEOTIDE SEQUENCE [LARGE SCALE GENOMIC DNA]</scope>
    <source>
        <strain evidence="1 2">KLBMP1111</strain>
    </source>
</reference>
<dbReference type="KEGG" id="kphy:AOZ06_07645"/>
<dbReference type="RefSeq" id="WP_054288789.1">
    <property type="nucleotide sequence ID" value="NZ_CP012752.1"/>
</dbReference>
<proteinExistence type="predicted"/>
<protein>
    <submittedName>
        <fullName evidence="1">Uncharacterized protein</fullName>
    </submittedName>
</protein>
<keyword evidence="2" id="KW-1185">Reference proteome</keyword>
<gene>
    <name evidence="1" type="ORF">AOZ06_07645</name>
</gene>
<name>A0A0N9HL70_9PSEU</name>